<sequence>MTALTLKSYQQSALDALATYARAARIQGPAAAFAQHAGRAYNADAFGPDVPCVCLRIPTGGGKTVLAAHAVPLLATEWRGTDAPVAVWLVPSDTIRTQTLKALQTSGHPYREALEAVYGLGLRVCSLDDVAQVPAPQWGRQAVVIVVATIQSFRIDDAGQRNVYSFTEAFEPHFKYALAQGKGAEGGRDLACLHALPDAVVTPEDVAQDPTGILAGFVGQPRWSLANWLALHRPIVIVDEAHNTKTDKSFTALQRLNPSCILELTATPIEARTNVLYHVSAQELAAENMIKLPIVLAEHPEGWPAAVFGAVQTQRKLEAEALKDEAEGHGYVRPIVLFQAQNVGDEMPPEKLRSYLINELKLPEAQVVVATGTTRGLEDLDLAARDCPVRFIITVQALREGWDCPFAYVLCSLQKLTSATAVEQLLGRVLRMPYAQRRGREALNRAYAHVCAAEFSAAAHALADRLIHHMGFEALDVASMIAQPATLPLFGGDDLESNVPPALVHQALIATNFEALQATPELLALPGVQVKTIAGAQQVVVAGHIGADTEALMLAQVRGPKKQEQLREQVAQHNALVAAQLAPAARGVPFAPLPTLAYREDAQAPLWPLEREAVLEAVELDLLTPQAVQLPGFHVAQESDVFEISLSAEARVTLRRTDVDQMAMDYGSSSISADDLVRWLDQSLFKQLHELTQSQRRAYLAAVVNDQLHRCGVPLVVLAQARFQLAQSITTHFGDLRDAAAKQQFRQLVLQAGSQGAWLVEPDWAHPHVFEPGRYPAPVLSRYAGRYQFGKHYFPVLADLKDGGEEFVCAQLLDRHPQVKHWVRNLDTAPCGFGLPTSRGRFYADFVAELVDGRVALLEYKGAHLQNDPYEIEKSQVGALWAQTSGGRAVFGWLTKQQDGKTLAQQLDAVLA</sequence>
<dbReference type="Gene3D" id="3.40.50.300">
    <property type="entry name" value="P-loop containing nucleotide triphosphate hydrolases"/>
    <property type="match status" value="2"/>
</dbReference>
<accession>A0A543L774</accession>
<feature type="domain" description="Helicase/UvrB N-terminal" evidence="1">
    <location>
        <begin position="5"/>
        <end position="157"/>
    </location>
</feature>
<dbReference type="PANTHER" id="PTHR47396">
    <property type="entry name" value="TYPE I RESTRICTION ENZYME ECOKI R PROTEIN"/>
    <property type="match status" value="1"/>
</dbReference>
<dbReference type="GO" id="GO:0005524">
    <property type="term" value="F:ATP binding"/>
    <property type="evidence" value="ECO:0007669"/>
    <property type="project" value="InterPro"/>
</dbReference>
<dbReference type="EMBL" id="VFPV01000002">
    <property type="protein sequence ID" value="TQN03169.1"/>
    <property type="molecule type" value="Genomic_DNA"/>
</dbReference>
<dbReference type="GO" id="GO:0016787">
    <property type="term" value="F:hydrolase activity"/>
    <property type="evidence" value="ECO:0007669"/>
    <property type="project" value="InterPro"/>
</dbReference>
<dbReference type="Pfam" id="PF04851">
    <property type="entry name" value="ResIII"/>
    <property type="match status" value="1"/>
</dbReference>
<evidence type="ECO:0000313" key="2">
    <source>
        <dbReference type="EMBL" id="TQN03169.1"/>
    </source>
</evidence>
<comment type="caution">
    <text evidence="2">The sequence shown here is derived from an EMBL/GenBank/DDBJ whole genome shotgun (WGS) entry which is preliminary data.</text>
</comment>
<dbReference type="AlphaFoldDB" id="A0A543L774"/>
<dbReference type="SUPFAM" id="SSF52540">
    <property type="entry name" value="P-loop containing nucleoside triphosphate hydrolases"/>
    <property type="match status" value="2"/>
</dbReference>
<evidence type="ECO:0000313" key="3">
    <source>
        <dbReference type="Proteomes" id="UP000316993"/>
    </source>
</evidence>
<organism evidence="2 3">
    <name type="scientific">Acidovorax temperans</name>
    <dbReference type="NCBI Taxonomy" id="80878"/>
    <lineage>
        <taxon>Bacteria</taxon>
        <taxon>Pseudomonadati</taxon>
        <taxon>Pseudomonadota</taxon>
        <taxon>Betaproteobacteria</taxon>
        <taxon>Burkholderiales</taxon>
        <taxon>Comamonadaceae</taxon>
        <taxon>Acidovorax</taxon>
    </lineage>
</organism>
<reference evidence="2 3" key="1">
    <citation type="submission" date="2019-06" db="EMBL/GenBank/DDBJ databases">
        <title>Genomic Encyclopedia of Archaeal and Bacterial Type Strains, Phase II (KMG-II): from individual species to whole genera.</title>
        <authorList>
            <person name="Goeker M."/>
        </authorList>
    </citation>
    <scope>NUCLEOTIDE SEQUENCE [LARGE SCALE GENOMIC DNA]</scope>
    <source>
        <strain evidence="2 3">DSM 7270</strain>
    </source>
</reference>
<dbReference type="InterPro" id="IPR027417">
    <property type="entry name" value="P-loop_NTPase"/>
</dbReference>
<dbReference type="PANTHER" id="PTHR47396:SF1">
    <property type="entry name" value="ATP-DEPENDENT HELICASE IRC3-RELATED"/>
    <property type="match status" value="1"/>
</dbReference>
<proteinExistence type="predicted"/>
<dbReference type="RefSeq" id="WP_142082851.1">
    <property type="nucleotide sequence ID" value="NZ_VFPV01000002.1"/>
</dbReference>
<gene>
    <name evidence="2" type="ORF">BDD18_1829</name>
</gene>
<dbReference type="InterPro" id="IPR006935">
    <property type="entry name" value="Helicase/UvrB_N"/>
</dbReference>
<dbReference type="GO" id="GO:0005829">
    <property type="term" value="C:cytosol"/>
    <property type="evidence" value="ECO:0007669"/>
    <property type="project" value="TreeGrafter"/>
</dbReference>
<dbReference type="GO" id="GO:0003677">
    <property type="term" value="F:DNA binding"/>
    <property type="evidence" value="ECO:0007669"/>
    <property type="project" value="InterPro"/>
</dbReference>
<name>A0A543L774_9BURK</name>
<dbReference type="InterPro" id="IPR050742">
    <property type="entry name" value="Helicase_Restrict-Modif_Enz"/>
</dbReference>
<dbReference type="Proteomes" id="UP000316993">
    <property type="component" value="Unassembled WGS sequence"/>
</dbReference>
<protein>
    <submittedName>
        <fullName evidence="2">Type III restriction enzyme</fullName>
    </submittedName>
</protein>
<evidence type="ECO:0000259" key="1">
    <source>
        <dbReference type="Pfam" id="PF04851"/>
    </source>
</evidence>